<protein>
    <submittedName>
        <fullName evidence="1">Uncharacterized protein</fullName>
    </submittedName>
</protein>
<sequence length="168" mass="17841">MKRSAGCGRRSKDITTRGKTVATTRMCFSNPSWPCSCHLSVHVLLKPVIGGGGGRAAAPVPPRDKCQLGLVVGGGGVSSGIGCGLRAARCILQLCGHIRRGLASDPPRLRHVRHRSHGISLSWRVIALETFRCLLPRLSTPCSASVRVSLKHLPNNPRPVASADSTLK</sequence>
<dbReference type="Proteomes" id="UP000002316">
    <property type="component" value="Chromosome 8"/>
</dbReference>
<dbReference type="RefSeq" id="XP_011775878.1">
    <property type="nucleotide sequence ID" value="XM_011777576.1"/>
</dbReference>
<name>C9ZW13_TRYB9</name>
<evidence type="ECO:0000313" key="2">
    <source>
        <dbReference type="Proteomes" id="UP000002316"/>
    </source>
</evidence>
<reference evidence="2" key="1">
    <citation type="journal article" date="2010" name="PLoS Negl. Trop. Dis.">
        <title>The genome sequence of Trypanosoma brucei gambiense, causative agent of chronic human african trypanosomiasis.</title>
        <authorList>
            <person name="Jackson A.P."/>
            <person name="Sanders M."/>
            <person name="Berry A."/>
            <person name="McQuillan J."/>
            <person name="Aslett M.A."/>
            <person name="Quail M.A."/>
            <person name="Chukualim B."/>
            <person name="Capewell P."/>
            <person name="MacLeod A."/>
            <person name="Melville S.E."/>
            <person name="Gibson W."/>
            <person name="Barry J.D."/>
            <person name="Berriman M."/>
            <person name="Hertz-Fowler C."/>
        </authorList>
    </citation>
    <scope>NUCLEOTIDE SEQUENCE [LARGE SCALE GENOMIC DNA]</scope>
    <source>
        <strain evidence="2">MHOM/CI/86/DAL972</strain>
    </source>
</reference>
<dbReference type="GeneID" id="23863756"/>
<evidence type="ECO:0000313" key="1">
    <source>
        <dbReference type="EMBL" id="CBH13601.1"/>
    </source>
</evidence>
<gene>
    <name evidence="1" type="ORF">TbgDal_VIII5400</name>
</gene>
<organism evidence="1 2">
    <name type="scientific">Trypanosoma brucei gambiense (strain MHOM/CI/86/DAL972)</name>
    <dbReference type="NCBI Taxonomy" id="679716"/>
    <lineage>
        <taxon>Eukaryota</taxon>
        <taxon>Discoba</taxon>
        <taxon>Euglenozoa</taxon>
        <taxon>Kinetoplastea</taxon>
        <taxon>Metakinetoplastina</taxon>
        <taxon>Trypanosomatida</taxon>
        <taxon>Trypanosomatidae</taxon>
        <taxon>Trypanosoma</taxon>
    </lineage>
</organism>
<accession>C9ZW13</accession>
<dbReference type="KEGG" id="tbg:TbgDal_VIII5400"/>
<dbReference type="AlphaFoldDB" id="C9ZW13"/>
<proteinExistence type="predicted"/>
<dbReference type="EMBL" id="FN554971">
    <property type="protein sequence ID" value="CBH13601.1"/>
    <property type="molecule type" value="Genomic_DNA"/>
</dbReference>